<dbReference type="RefSeq" id="XP_014143291.1">
    <property type="nucleotide sequence ID" value="XM_014287816.1"/>
</dbReference>
<reference evidence="2 3" key="1">
    <citation type="submission" date="2011-02" db="EMBL/GenBank/DDBJ databases">
        <title>The Genome Sequence of Sphaeroforma arctica JP610.</title>
        <authorList>
            <consortium name="The Broad Institute Genome Sequencing Platform"/>
            <person name="Russ C."/>
            <person name="Cuomo C."/>
            <person name="Young S.K."/>
            <person name="Zeng Q."/>
            <person name="Gargeya S."/>
            <person name="Alvarado L."/>
            <person name="Berlin A."/>
            <person name="Chapman S.B."/>
            <person name="Chen Z."/>
            <person name="Freedman E."/>
            <person name="Gellesch M."/>
            <person name="Goldberg J."/>
            <person name="Griggs A."/>
            <person name="Gujja S."/>
            <person name="Heilman E."/>
            <person name="Heiman D."/>
            <person name="Howarth C."/>
            <person name="Mehta T."/>
            <person name="Neiman D."/>
            <person name="Pearson M."/>
            <person name="Roberts A."/>
            <person name="Saif S."/>
            <person name="Shea T."/>
            <person name="Shenoy N."/>
            <person name="Sisk P."/>
            <person name="Stolte C."/>
            <person name="Sykes S."/>
            <person name="White J."/>
            <person name="Yandava C."/>
            <person name="Burger G."/>
            <person name="Gray M.W."/>
            <person name="Holland P.W.H."/>
            <person name="King N."/>
            <person name="Lang F.B.F."/>
            <person name="Roger A.J."/>
            <person name="Ruiz-Trillo I."/>
            <person name="Haas B."/>
            <person name="Nusbaum C."/>
            <person name="Birren B."/>
        </authorList>
    </citation>
    <scope>NUCLEOTIDE SEQUENCE [LARGE SCALE GENOMIC DNA]</scope>
    <source>
        <strain evidence="2 3">JP610</strain>
    </source>
</reference>
<evidence type="ECO:0000313" key="3">
    <source>
        <dbReference type="Proteomes" id="UP000054560"/>
    </source>
</evidence>
<dbReference type="EMBL" id="KQ255406">
    <property type="protein sequence ID" value="KNC69389.1"/>
    <property type="molecule type" value="Genomic_DNA"/>
</dbReference>
<dbReference type="Proteomes" id="UP000054560">
    <property type="component" value="Unassembled WGS sequence"/>
</dbReference>
<evidence type="ECO:0000256" key="1">
    <source>
        <dbReference type="SAM" id="MobiDB-lite"/>
    </source>
</evidence>
<accession>A0A0L0EYB6</accession>
<name>A0A0L0EYB6_9EUKA</name>
<feature type="compositionally biased region" description="Basic residues" evidence="1">
    <location>
        <begin position="82"/>
        <end position="91"/>
    </location>
</feature>
<organism evidence="2 3">
    <name type="scientific">Sphaeroforma arctica JP610</name>
    <dbReference type="NCBI Taxonomy" id="667725"/>
    <lineage>
        <taxon>Eukaryota</taxon>
        <taxon>Ichthyosporea</taxon>
        <taxon>Ichthyophonida</taxon>
        <taxon>Sphaeroforma</taxon>
    </lineage>
</organism>
<dbReference type="GeneID" id="25918605"/>
<proteinExistence type="predicted"/>
<feature type="non-terminal residue" evidence="2">
    <location>
        <position position="91"/>
    </location>
</feature>
<gene>
    <name evidence="2" type="ORF">SARC_18101</name>
</gene>
<sequence>YHPQQPYPLDLQAYASNLVPDNHYAAFNKRHLRTQFPDPRDTHAQHLRTQYTRALEGQSQHTQPYHMLTSQQPAHTASARYTHPRTHAITQ</sequence>
<feature type="region of interest" description="Disordered" evidence="1">
    <location>
        <begin position="70"/>
        <end position="91"/>
    </location>
</feature>
<keyword evidence="3" id="KW-1185">Reference proteome</keyword>
<feature type="non-terminal residue" evidence="2">
    <location>
        <position position="1"/>
    </location>
</feature>
<dbReference type="AlphaFoldDB" id="A0A0L0EYB6"/>
<protein>
    <submittedName>
        <fullName evidence="2">Uncharacterized protein</fullName>
    </submittedName>
</protein>
<evidence type="ECO:0000313" key="2">
    <source>
        <dbReference type="EMBL" id="KNC69389.1"/>
    </source>
</evidence>